<keyword evidence="6 10" id="KW-0418">Kinase</keyword>
<evidence type="ECO:0000256" key="11">
    <source>
        <dbReference type="SAM" id="MobiDB-lite"/>
    </source>
</evidence>
<feature type="region of interest" description="Disordered" evidence="11">
    <location>
        <begin position="1"/>
        <end position="27"/>
    </location>
</feature>
<proteinExistence type="predicted"/>
<dbReference type="Gene3D" id="3.50.7.10">
    <property type="entry name" value="GroEL"/>
    <property type="match status" value="1"/>
</dbReference>
<evidence type="ECO:0000256" key="3">
    <source>
        <dbReference type="ARBA" id="ARBA00022723"/>
    </source>
</evidence>
<evidence type="ECO:0000256" key="10">
    <source>
        <dbReference type="PROSITE-ProRule" id="PRU00781"/>
    </source>
</evidence>
<dbReference type="Pfam" id="PF01504">
    <property type="entry name" value="PIP5K"/>
    <property type="match status" value="1"/>
</dbReference>
<feature type="region of interest" description="Disordered" evidence="11">
    <location>
        <begin position="1499"/>
        <end position="1523"/>
    </location>
</feature>
<dbReference type="CDD" id="cd03334">
    <property type="entry name" value="Fab1_TCP"/>
    <property type="match status" value="1"/>
</dbReference>
<dbReference type="InterPro" id="IPR002498">
    <property type="entry name" value="PInositol-4-P-4/5-kinase_core"/>
</dbReference>
<keyword evidence="3" id="KW-0479">Metal-binding</keyword>
<dbReference type="SUPFAM" id="SSF57903">
    <property type="entry name" value="FYVE/PHD zinc finger"/>
    <property type="match status" value="1"/>
</dbReference>
<dbReference type="GO" id="GO:0010008">
    <property type="term" value="C:endosome membrane"/>
    <property type="evidence" value="ECO:0007669"/>
    <property type="project" value="TreeGrafter"/>
</dbReference>
<accession>A0A9N9E8B1</accession>
<reference evidence="14" key="1">
    <citation type="submission" date="2021-06" db="EMBL/GenBank/DDBJ databases">
        <authorList>
            <person name="Kallberg Y."/>
            <person name="Tangrot J."/>
            <person name="Rosling A."/>
        </authorList>
    </citation>
    <scope>NUCLEOTIDE SEQUENCE</scope>
    <source>
        <strain evidence="14">UK204</strain>
    </source>
</reference>
<dbReference type="CDD" id="cd17300">
    <property type="entry name" value="PIPKc_PIKfyve"/>
    <property type="match status" value="1"/>
</dbReference>
<dbReference type="GO" id="GO:0046854">
    <property type="term" value="P:phosphatidylinositol phosphate biosynthetic process"/>
    <property type="evidence" value="ECO:0007669"/>
    <property type="project" value="TreeGrafter"/>
</dbReference>
<feature type="compositionally biased region" description="Low complexity" evidence="11">
    <location>
        <begin position="56"/>
        <end position="70"/>
    </location>
</feature>
<dbReference type="InterPro" id="IPR027483">
    <property type="entry name" value="PInositol-4-P-4/5-kinase_C_sf"/>
</dbReference>
<dbReference type="GO" id="GO:0008270">
    <property type="term" value="F:zinc ion binding"/>
    <property type="evidence" value="ECO:0007669"/>
    <property type="project" value="UniProtKB-KW"/>
</dbReference>
<dbReference type="GO" id="GO:0005524">
    <property type="term" value="F:ATP binding"/>
    <property type="evidence" value="ECO:0007669"/>
    <property type="project" value="UniProtKB-UniRule"/>
</dbReference>
<evidence type="ECO:0000256" key="8">
    <source>
        <dbReference type="ARBA" id="ARBA00022840"/>
    </source>
</evidence>
<dbReference type="OrthoDB" id="158357at2759"/>
<dbReference type="PANTHER" id="PTHR45748">
    <property type="entry name" value="1-PHOSPHATIDYLINOSITOL 3-PHOSPHATE 5-KINASE-RELATED"/>
    <property type="match status" value="1"/>
</dbReference>
<evidence type="ECO:0000259" key="12">
    <source>
        <dbReference type="PROSITE" id="PS50178"/>
    </source>
</evidence>
<keyword evidence="7" id="KW-0862">Zinc</keyword>
<dbReference type="CDD" id="cd15725">
    <property type="entry name" value="FYVE_PIKfyve_Fab1"/>
    <property type="match status" value="1"/>
</dbReference>
<dbReference type="EMBL" id="CAJVPQ010005120">
    <property type="protein sequence ID" value="CAG8664291.1"/>
    <property type="molecule type" value="Genomic_DNA"/>
</dbReference>
<dbReference type="Pfam" id="PF01363">
    <property type="entry name" value="FYVE"/>
    <property type="match status" value="1"/>
</dbReference>
<evidence type="ECO:0000256" key="7">
    <source>
        <dbReference type="ARBA" id="ARBA00022833"/>
    </source>
</evidence>
<comment type="caution">
    <text evidence="14">The sequence shown here is derived from an EMBL/GenBank/DDBJ whole genome shotgun (WGS) entry which is preliminary data.</text>
</comment>
<feature type="compositionally biased region" description="Polar residues" evidence="11">
    <location>
        <begin position="71"/>
        <end position="92"/>
    </location>
</feature>
<dbReference type="InterPro" id="IPR044769">
    <property type="entry name" value="PIKfyve_PIPKc"/>
</dbReference>
<dbReference type="InterPro" id="IPR017455">
    <property type="entry name" value="Znf_FYVE-rel"/>
</dbReference>
<feature type="region of interest" description="Disordered" evidence="11">
    <location>
        <begin position="306"/>
        <end position="328"/>
    </location>
</feature>
<evidence type="ECO:0000313" key="15">
    <source>
        <dbReference type="Proteomes" id="UP000789570"/>
    </source>
</evidence>
<keyword evidence="4 10" id="KW-0547">Nucleotide-binding</keyword>
<dbReference type="InterPro" id="IPR002423">
    <property type="entry name" value="Cpn60/GroEL/TCP-1"/>
</dbReference>
<feature type="non-terminal residue" evidence="14">
    <location>
        <position position="2075"/>
    </location>
</feature>
<dbReference type="Gene3D" id="3.30.800.10">
    <property type="entry name" value="Phosphatidylinositol Phosphate Kinase II Beta"/>
    <property type="match status" value="1"/>
</dbReference>
<gene>
    <name evidence="14" type="ORF">FCALED_LOCUS11699</name>
</gene>
<feature type="compositionally biased region" description="Polar residues" evidence="11">
    <location>
        <begin position="313"/>
        <end position="328"/>
    </location>
</feature>
<feature type="region of interest" description="Disordered" evidence="11">
    <location>
        <begin position="56"/>
        <end position="107"/>
    </location>
</feature>
<dbReference type="GO" id="GO:0000329">
    <property type="term" value="C:fungal-type vacuole membrane"/>
    <property type="evidence" value="ECO:0007669"/>
    <property type="project" value="TreeGrafter"/>
</dbReference>
<dbReference type="SUPFAM" id="SSF56104">
    <property type="entry name" value="SAICAR synthase-like"/>
    <property type="match status" value="1"/>
</dbReference>
<dbReference type="InterPro" id="IPR027484">
    <property type="entry name" value="PInositol-4-P-5-kinase_N"/>
</dbReference>
<dbReference type="InterPro" id="IPR013083">
    <property type="entry name" value="Znf_RING/FYVE/PHD"/>
</dbReference>
<dbReference type="InterPro" id="IPR027409">
    <property type="entry name" value="GroEL-like_apical_dom_sf"/>
</dbReference>
<dbReference type="Proteomes" id="UP000789570">
    <property type="component" value="Unassembled WGS sequence"/>
</dbReference>
<evidence type="ECO:0000256" key="1">
    <source>
        <dbReference type="ARBA" id="ARBA00012009"/>
    </source>
</evidence>
<evidence type="ECO:0000256" key="5">
    <source>
        <dbReference type="ARBA" id="ARBA00022771"/>
    </source>
</evidence>
<name>A0A9N9E8B1_9GLOM</name>
<sequence length="2075" mass="235577">PETALPETARYTCSNTKQKPKPKISNPSINFLDATPFEQDNENVISKLFQRVRSSFSTSSTTSSTSSISIQAPSNATNSSETLIENGSLNSPPQTPDFKPLNPKEPILLPDKENKGFVHGIKPAPPVVSLEPAFGNTPTVIIEPDTSGQEHTNINGNGNNNIIIGNGISSQQNQVYDPGHSFQLHAFKSKDVSDTRSIRSVQTTSSVGNSYSISKVIRRLRGEGVNKDYWMADDTCRECYDCKSTFTLVRRKHHCRICGQIFCSRCASNSISGRNFNHEGLMRVCNFCLKLMKEYGEDFSVDNEQGMTEKSEFNNPVSQRSVLPDSHGTNLATPEIQYTLSGQNSYAPPPRAPSPDTLSININDGISIKKMFSVASSSLFMTRSRSNTITEDVCAALSSSPAPFRRGITEEDKVLPAVNPEAILDPDIAAYMSNEEDDGHYDLLTSSSNVLTFLSANAHANGESATPTPAVSEYAGSDDEIWEYNVKTSHVLKAFQKGQRTEDIRNHFQIRDKSSSSRRRSFTNGRPSRLSRRGGGFLRQINTNIMQPMDISMISSPIERPSSPLNSRHVRSSSAIKPVINPASLDHMRRLLRQFLLESKINLSDGWEDVIMKLMMKVSDNLNPNVRNGDEIDIRHYVKIKKIPGGIPQDSEYVHGVVCTKNLAHKKMPRTLHNPRVLILTFALEYHRVENQLMSLQPVMAQEEEHLKNLVARIVALRPHLVLVEKTVARLALQFLLEKNVTVALNVKPSVIEAVARCTRADIIPSIDKLALEPRLGKCGTFSVKTFVHQLIPSRRRTYLVFENCPRELGCTIALRGGDICTLEKIKRITDLMVFVVYNLKLETALLTNQFAKTPSVIPEGKVMDCETDHEIMTGNTQTTDNIMRPYEDTILSVSPFIKFPAPYLLIRMKEAERNLTELSQKRTGWPSGIFKDGEKPLSSSSTVGGLSGILRTPEQVCAEGELAEAFNEHMAQMRAWENYLYNKLVSPYAHQNITVLSSKFCTVTGTPCIGPETLVMEYYRESDRTLGQYLEEMCSRSTYLCRTCDRPLIMHYHSFCHGNARITIVIEEYPCPVPNMENKIFMWSYCKKCEKATQVNQMSEDTWKYSFGKYLELSFYQTESKSIMENCPHSIFQDHIWYFGLNNLAVKFEYEPIELLEVHVPPMQLYTKPEIHIKLKNQDLDTIRHKITNYWDSVSDRIKSFNYDIVQSDKVEGCKQELLEMSRRVVTEKKYMLQKLQQTYVNSTPEDTLELNNVMYVLQEKVLVWDKDFNDIARQYFPRLTARQLKRLFVDKHDVITLGRGYSGSLLNDLPLINMDLDDGSNTVRIEDEVFGPTIFPKLSSSPTADAILNELKDIEFYHDGEIESLEKDIENVNSQMSLFPFVDPKVSRRLSMKWMKESKAGQRPTRTTSEAIFTTIIDKQDSNSDLTAEPAEIPRLLPSTIKHKSDHLPSSYGFPSFENVAETETLNNYRSLTQPSSLKCNPSTTSRINLMPSVLEKEKDKSEVPPTRRTQLRRNQNSLADKSNISRIARKNFISPSQKTAPTECINSVIRNRKFSALHKSKRRPAIFSTKPTIEVFRNVSAATAEESDEFEEGEEGDYNKENEEMRFFLNSTDEFDESLGNEEFFPMSGREPSNESYIYHSASAFLGPDFNEPTPAADNFLNSGRLLIDSNDQTVGVMPLVRTIANFWTDKKNYKPLDYPLSPTEHVFPDSSIIVREDEPSSIIAFALSSQEYLEKLKTMQQSNHNSEVAFMPEGGTVKSSNWTILDAEESGDVEDGLISHMKYQFSGGSTQFFCKIFCAEQFDNLRRKCGCESTYIQSLARCVKWDSSGGKSGSAFLKTRDDRLVMKQMSRNEVEAFSKFAPKYFEYMSDALVHLPTVLAKIFGFYRIGFRNDHSGKNMKIDVIVMENLFYERKVSKIFDLKGSMRNRHVQSTGRQNEVLLDENLLELIMNEKPLYLREHSKKLLHESLFNDTLFLARHNVMDYSLLVGFDEEKHELVVGIVDIIRTFTWDKKLESWVKESGFLGGGGKEPTIVSPRQYKNRFREAMDRYFLMVPDRWISYQSLKKAGVIL</sequence>
<evidence type="ECO:0000256" key="2">
    <source>
        <dbReference type="ARBA" id="ARBA00022679"/>
    </source>
</evidence>
<evidence type="ECO:0000259" key="13">
    <source>
        <dbReference type="PROSITE" id="PS51455"/>
    </source>
</evidence>
<dbReference type="SUPFAM" id="SSF52029">
    <property type="entry name" value="GroEL apical domain-like"/>
    <property type="match status" value="1"/>
</dbReference>
<keyword evidence="15" id="KW-1185">Reference proteome</keyword>
<organism evidence="14 15">
    <name type="scientific">Funneliformis caledonium</name>
    <dbReference type="NCBI Taxonomy" id="1117310"/>
    <lineage>
        <taxon>Eukaryota</taxon>
        <taxon>Fungi</taxon>
        <taxon>Fungi incertae sedis</taxon>
        <taxon>Mucoromycota</taxon>
        <taxon>Glomeromycotina</taxon>
        <taxon>Glomeromycetes</taxon>
        <taxon>Glomerales</taxon>
        <taxon>Glomeraceae</taxon>
        <taxon>Funneliformis</taxon>
    </lineage>
</organism>
<evidence type="ECO:0000256" key="6">
    <source>
        <dbReference type="ARBA" id="ARBA00022777"/>
    </source>
</evidence>
<dbReference type="SMART" id="SM00330">
    <property type="entry name" value="PIPKc"/>
    <property type="match status" value="1"/>
</dbReference>
<keyword evidence="8 10" id="KW-0067">ATP-binding</keyword>
<dbReference type="InterPro" id="IPR011011">
    <property type="entry name" value="Znf_FYVE_PHD"/>
</dbReference>
<dbReference type="EC" id="2.7.1.150" evidence="1"/>
<dbReference type="GO" id="GO:0000285">
    <property type="term" value="F:1-phosphatidylinositol-3-phosphate 5-kinase activity"/>
    <property type="evidence" value="ECO:0007669"/>
    <property type="project" value="UniProtKB-EC"/>
</dbReference>
<dbReference type="FunFam" id="3.30.810.10:FF:000001">
    <property type="entry name" value="1-phosphatidylinositol 3-phosphate 5-kinase FAB1"/>
    <property type="match status" value="1"/>
</dbReference>
<dbReference type="SMART" id="SM00064">
    <property type="entry name" value="FYVE"/>
    <property type="match status" value="1"/>
</dbReference>
<dbReference type="Pfam" id="PF00118">
    <property type="entry name" value="Cpn60_TCP1"/>
    <property type="match status" value="1"/>
</dbReference>
<dbReference type="FunFam" id="3.50.7.10:FF:000007">
    <property type="entry name" value="1-phosphatidylinositol 3-phosphate 5-kinase isoform X1"/>
    <property type="match status" value="1"/>
</dbReference>
<dbReference type="PROSITE" id="PS50178">
    <property type="entry name" value="ZF_FYVE"/>
    <property type="match status" value="1"/>
</dbReference>
<dbReference type="InterPro" id="IPR000306">
    <property type="entry name" value="Znf_FYVE"/>
</dbReference>
<dbReference type="PROSITE" id="PS51455">
    <property type="entry name" value="PIPK"/>
    <property type="match status" value="1"/>
</dbReference>
<feature type="domain" description="PIPK" evidence="13">
    <location>
        <begin position="1732"/>
        <end position="2055"/>
    </location>
</feature>
<evidence type="ECO:0000256" key="4">
    <source>
        <dbReference type="ARBA" id="ARBA00022741"/>
    </source>
</evidence>
<evidence type="ECO:0000256" key="9">
    <source>
        <dbReference type="PROSITE-ProRule" id="PRU00091"/>
    </source>
</evidence>
<feature type="region of interest" description="Disordered" evidence="11">
    <location>
        <begin position="510"/>
        <end position="534"/>
    </location>
</feature>
<evidence type="ECO:0000313" key="14">
    <source>
        <dbReference type="EMBL" id="CAG8664291.1"/>
    </source>
</evidence>
<dbReference type="Gene3D" id="3.30.40.10">
    <property type="entry name" value="Zinc/RING finger domain, C3HC4 (zinc finger)"/>
    <property type="match status" value="1"/>
</dbReference>
<feature type="domain" description="FYVE-type" evidence="12">
    <location>
        <begin position="233"/>
        <end position="293"/>
    </location>
</feature>
<dbReference type="PANTHER" id="PTHR45748:SF7">
    <property type="entry name" value="1-PHOSPHATIDYLINOSITOL 3-PHOSPHATE 5-KINASE-RELATED"/>
    <property type="match status" value="1"/>
</dbReference>
<keyword evidence="5 9" id="KW-0863">Zinc-finger</keyword>
<dbReference type="Gene3D" id="3.30.810.10">
    <property type="entry name" value="2-Layer Sandwich"/>
    <property type="match status" value="1"/>
</dbReference>
<keyword evidence="2 10" id="KW-0808">Transferase</keyword>
<protein>
    <recommendedName>
        <fullName evidence="1">1-phosphatidylinositol-3-phosphate 5-kinase</fullName>
        <ecNumber evidence="1">2.7.1.150</ecNumber>
    </recommendedName>
</protein>